<evidence type="ECO:0000313" key="2">
    <source>
        <dbReference type="Proteomes" id="UP000237000"/>
    </source>
</evidence>
<dbReference type="EMBL" id="JXTC01000020">
    <property type="protein sequence ID" value="PON99248.1"/>
    <property type="molecule type" value="Genomic_DNA"/>
</dbReference>
<dbReference type="Proteomes" id="UP000237000">
    <property type="component" value="Unassembled WGS sequence"/>
</dbReference>
<keyword evidence="2" id="KW-1185">Reference proteome</keyword>
<organism evidence="1 2">
    <name type="scientific">Trema orientale</name>
    <name type="common">Charcoal tree</name>
    <name type="synonym">Celtis orientalis</name>
    <dbReference type="NCBI Taxonomy" id="63057"/>
    <lineage>
        <taxon>Eukaryota</taxon>
        <taxon>Viridiplantae</taxon>
        <taxon>Streptophyta</taxon>
        <taxon>Embryophyta</taxon>
        <taxon>Tracheophyta</taxon>
        <taxon>Spermatophyta</taxon>
        <taxon>Magnoliopsida</taxon>
        <taxon>eudicotyledons</taxon>
        <taxon>Gunneridae</taxon>
        <taxon>Pentapetalae</taxon>
        <taxon>rosids</taxon>
        <taxon>fabids</taxon>
        <taxon>Rosales</taxon>
        <taxon>Cannabaceae</taxon>
        <taxon>Trema</taxon>
    </lineage>
</organism>
<comment type="caution">
    <text evidence="1">The sequence shown here is derived from an EMBL/GenBank/DDBJ whole genome shotgun (WGS) entry which is preliminary data.</text>
</comment>
<accession>A0A2P5FN75</accession>
<sequence>MGFEHREDVVSKVGVSKELRSFDRGGRGDSAAVPGYFTFNIENNLKSKFFGVFLLIVLSPPNLPSTTTPLIFVACSLVL</sequence>
<dbReference type="AlphaFoldDB" id="A0A2P5FN75"/>
<protein>
    <submittedName>
        <fullName evidence="1">Uncharacterized protein</fullName>
    </submittedName>
</protein>
<gene>
    <name evidence="1" type="ORF">TorRG33x02_051080</name>
</gene>
<reference evidence="2" key="1">
    <citation type="submission" date="2016-06" db="EMBL/GenBank/DDBJ databases">
        <title>Parallel loss of symbiosis genes in relatives of nitrogen-fixing non-legume Parasponia.</title>
        <authorList>
            <person name="Van Velzen R."/>
            <person name="Holmer R."/>
            <person name="Bu F."/>
            <person name="Rutten L."/>
            <person name="Van Zeijl A."/>
            <person name="Liu W."/>
            <person name="Santuari L."/>
            <person name="Cao Q."/>
            <person name="Sharma T."/>
            <person name="Shen D."/>
            <person name="Roswanjaya Y."/>
            <person name="Wardhani T."/>
            <person name="Kalhor M.S."/>
            <person name="Jansen J."/>
            <person name="Van den Hoogen J."/>
            <person name="Gungor B."/>
            <person name="Hartog M."/>
            <person name="Hontelez J."/>
            <person name="Verver J."/>
            <person name="Yang W.-C."/>
            <person name="Schijlen E."/>
            <person name="Repin R."/>
            <person name="Schilthuizen M."/>
            <person name="Schranz E."/>
            <person name="Heidstra R."/>
            <person name="Miyata K."/>
            <person name="Fedorova E."/>
            <person name="Kohlen W."/>
            <person name="Bisseling T."/>
            <person name="Smit S."/>
            <person name="Geurts R."/>
        </authorList>
    </citation>
    <scope>NUCLEOTIDE SEQUENCE [LARGE SCALE GENOMIC DNA]</scope>
    <source>
        <strain evidence="2">cv. RG33-2</strain>
    </source>
</reference>
<evidence type="ECO:0000313" key="1">
    <source>
        <dbReference type="EMBL" id="PON99248.1"/>
    </source>
</evidence>
<proteinExistence type="predicted"/>
<name>A0A2P5FN75_TREOI</name>
<dbReference type="InParanoid" id="A0A2P5FN75"/>